<keyword evidence="1" id="KW-1133">Transmembrane helix</keyword>
<sequence length="166" mass="18800">MSTETKHHPTPSTTAANGSVAGFPVLAIERLRGAQKINRLSIFVIVLAIFAFVVFGTLASLKMFHGSQQMYWLFHYLPYVLVGLTIPFTLYQAFLVYRYRLSQPSMLVTSVGGASLLLIICLLFSLSDWLWLAMAAWIGVTYWFQATFKRFFKFITGRLKTTHFSG</sequence>
<protein>
    <submittedName>
        <fullName evidence="2">Uncharacterized protein</fullName>
    </submittedName>
</protein>
<keyword evidence="1" id="KW-0472">Membrane</keyword>
<organism evidence="2">
    <name type="scientific">Psychrobacter sp. (strain PRwf-1)</name>
    <dbReference type="NCBI Taxonomy" id="349106"/>
    <lineage>
        <taxon>Bacteria</taxon>
        <taxon>Pseudomonadati</taxon>
        <taxon>Pseudomonadota</taxon>
        <taxon>Gammaproteobacteria</taxon>
        <taxon>Moraxellales</taxon>
        <taxon>Moraxellaceae</taxon>
        <taxon>Psychrobacter</taxon>
    </lineage>
</organism>
<feature type="transmembrane region" description="Helical" evidence="1">
    <location>
        <begin position="40"/>
        <end position="61"/>
    </location>
</feature>
<evidence type="ECO:0000313" key="2">
    <source>
        <dbReference type="EMBL" id="ABQ93102.1"/>
    </source>
</evidence>
<gene>
    <name evidence="2" type="ordered locus">PsycPRwf_0142</name>
</gene>
<evidence type="ECO:0000256" key="1">
    <source>
        <dbReference type="SAM" id="Phobius"/>
    </source>
</evidence>
<name>A5WBR1_PSYWF</name>
<feature type="transmembrane region" description="Helical" evidence="1">
    <location>
        <begin position="73"/>
        <end position="94"/>
    </location>
</feature>
<accession>A5WBR1</accession>
<proteinExistence type="predicted"/>
<feature type="transmembrane region" description="Helical" evidence="1">
    <location>
        <begin position="106"/>
        <end position="125"/>
    </location>
</feature>
<dbReference type="STRING" id="349106.PsycPRwf_0142"/>
<dbReference type="eggNOG" id="ENOG5032V2P">
    <property type="taxonomic scope" value="Bacteria"/>
</dbReference>
<dbReference type="HOGENOM" id="CLU_133804_0_0_6"/>
<reference evidence="2" key="1">
    <citation type="submission" date="2007-05" db="EMBL/GenBank/DDBJ databases">
        <title>Complete sequence of chromosome of Psychrobacter sp. PRwf-1.</title>
        <authorList>
            <consortium name="US DOE Joint Genome Institute"/>
            <person name="Copeland A."/>
            <person name="Lucas S."/>
            <person name="Lapidus A."/>
            <person name="Barry K."/>
            <person name="Detter J.C."/>
            <person name="Glavina del Rio T."/>
            <person name="Hammon N."/>
            <person name="Israni S."/>
            <person name="Dalin E."/>
            <person name="Tice H."/>
            <person name="Pitluck S."/>
            <person name="Chain P."/>
            <person name="Malfatti S."/>
            <person name="Shin M."/>
            <person name="Vergez L."/>
            <person name="Schmutz J."/>
            <person name="Larimer F."/>
            <person name="Land M."/>
            <person name="Hauser L."/>
            <person name="Kyrpides N."/>
            <person name="Kim E."/>
            <person name="Tiedje J."/>
            <person name="Richardson P."/>
        </authorList>
    </citation>
    <scope>NUCLEOTIDE SEQUENCE [LARGE SCALE GENOMIC DNA]</scope>
    <source>
        <strain evidence="2">PRwf-1</strain>
    </source>
</reference>
<feature type="transmembrane region" description="Helical" evidence="1">
    <location>
        <begin position="131"/>
        <end position="148"/>
    </location>
</feature>
<dbReference type="AlphaFoldDB" id="A5WBR1"/>
<keyword evidence="1" id="KW-0812">Transmembrane</keyword>
<dbReference type="KEGG" id="prw:PsycPRwf_0142"/>
<dbReference type="EMBL" id="CP000713">
    <property type="protein sequence ID" value="ABQ93102.1"/>
    <property type="molecule type" value="Genomic_DNA"/>
</dbReference>